<accession>A0A3B0UJF7</accession>
<dbReference type="InterPro" id="IPR036394">
    <property type="entry name" value="Ribosomal_uL22_sf"/>
</dbReference>
<dbReference type="NCBIfam" id="TIGR01044">
    <property type="entry name" value="rplV_bact"/>
    <property type="match status" value="1"/>
</dbReference>
<reference evidence="6" key="1">
    <citation type="submission" date="2018-06" db="EMBL/GenBank/DDBJ databases">
        <authorList>
            <person name="Zhirakovskaya E."/>
        </authorList>
    </citation>
    <scope>NUCLEOTIDE SEQUENCE</scope>
</reference>
<dbReference type="SUPFAM" id="SSF54843">
    <property type="entry name" value="Ribosomal protein L22"/>
    <property type="match status" value="1"/>
</dbReference>
<protein>
    <submittedName>
        <fullName evidence="6">LSU ribosomal protein L22p (L17e)</fullName>
    </submittedName>
</protein>
<gene>
    <name evidence="6" type="ORF">MNBD_BACTEROID01-1396</name>
</gene>
<dbReference type="AlphaFoldDB" id="A0A3B0UJF7"/>
<dbReference type="Pfam" id="PF00237">
    <property type="entry name" value="Ribosomal_L22"/>
    <property type="match status" value="1"/>
</dbReference>
<evidence type="ECO:0000256" key="2">
    <source>
        <dbReference type="ARBA" id="ARBA00022730"/>
    </source>
</evidence>
<keyword evidence="3" id="KW-0694">RNA-binding</keyword>
<name>A0A3B0UJF7_9ZZZZ</name>
<evidence type="ECO:0000256" key="3">
    <source>
        <dbReference type="ARBA" id="ARBA00022884"/>
    </source>
</evidence>
<dbReference type="GO" id="GO:0022625">
    <property type="term" value="C:cytosolic large ribosomal subunit"/>
    <property type="evidence" value="ECO:0007669"/>
    <property type="project" value="TreeGrafter"/>
</dbReference>
<dbReference type="InterPro" id="IPR047867">
    <property type="entry name" value="Ribosomal_uL22_bac/org-type"/>
</dbReference>
<organism evidence="6">
    <name type="scientific">hydrothermal vent metagenome</name>
    <dbReference type="NCBI Taxonomy" id="652676"/>
    <lineage>
        <taxon>unclassified sequences</taxon>
        <taxon>metagenomes</taxon>
        <taxon>ecological metagenomes</taxon>
    </lineage>
</organism>
<dbReference type="GO" id="GO:0003735">
    <property type="term" value="F:structural constituent of ribosome"/>
    <property type="evidence" value="ECO:0007669"/>
    <property type="project" value="InterPro"/>
</dbReference>
<dbReference type="Gene3D" id="3.90.470.10">
    <property type="entry name" value="Ribosomal protein L22/L17"/>
    <property type="match status" value="1"/>
</dbReference>
<comment type="similarity">
    <text evidence="1">Belongs to the universal ribosomal protein uL22 family.</text>
</comment>
<evidence type="ECO:0000313" key="6">
    <source>
        <dbReference type="EMBL" id="VAW24619.1"/>
    </source>
</evidence>
<evidence type="ECO:0000256" key="4">
    <source>
        <dbReference type="ARBA" id="ARBA00022980"/>
    </source>
</evidence>
<dbReference type="GO" id="GO:0006412">
    <property type="term" value="P:translation"/>
    <property type="evidence" value="ECO:0007669"/>
    <property type="project" value="InterPro"/>
</dbReference>
<dbReference type="InterPro" id="IPR005727">
    <property type="entry name" value="Ribosomal_uL22_bac/chlpt-type"/>
</dbReference>
<keyword evidence="2" id="KW-0699">rRNA-binding</keyword>
<dbReference type="EMBL" id="UOEP01000219">
    <property type="protein sequence ID" value="VAW24619.1"/>
    <property type="molecule type" value="Genomic_DNA"/>
</dbReference>
<dbReference type="PANTHER" id="PTHR13501">
    <property type="entry name" value="CHLOROPLAST 50S RIBOSOMAL PROTEIN L22-RELATED"/>
    <property type="match status" value="1"/>
</dbReference>
<proteinExistence type="inferred from homology"/>
<dbReference type="GO" id="GO:0019843">
    <property type="term" value="F:rRNA binding"/>
    <property type="evidence" value="ECO:0007669"/>
    <property type="project" value="UniProtKB-KW"/>
</dbReference>
<evidence type="ECO:0000256" key="5">
    <source>
        <dbReference type="ARBA" id="ARBA00023274"/>
    </source>
</evidence>
<keyword evidence="4 6" id="KW-0689">Ribosomal protein</keyword>
<sequence>MGARKRLAAEKRKEEKKQQYFAVLKNCPTSPRKMRLVADMIRGIEVNKALDILKYSSKNASRNVEKLLLSAIANWQAKNEGVRIEESQLYVSRIMVDSGRMLKRLRPAPQGRAHRIRKRSNHVTIYLDSVQENIEENLN</sequence>
<keyword evidence="5" id="KW-0687">Ribonucleoprotein</keyword>
<dbReference type="InterPro" id="IPR001063">
    <property type="entry name" value="Ribosomal_uL22"/>
</dbReference>
<dbReference type="CDD" id="cd00336">
    <property type="entry name" value="Ribosomal_L22"/>
    <property type="match status" value="1"/>
</dbReference>
<dbReference type="PANTHER" id="PTHR13501:SF8">
    <property type="entry name" value="LARGE RIBOSOMAL SUBUNIT PROTEIN UL22M"/>
    <property type="match status" value="1"/>
</dbReference>
<dbReference type="HAMAP" id="MF_01331_B">
    <property type="entry name" value="Ribosomal_uL22_B"/>
    <property type="match status" value="1"/>
</dbReference>
<evidence type="ECO:0000256" key="1">
    <source>
        <dbReference type="ARBA" id="ARBA00009451"/>
    </source>
</evidence>